<gene>
    <name evidence="1" type="ORF">AVEN_264676_1</name>
</gene>
<dbReference type="Proteomes" id="UP000499080">
    <property type="component" value="Unassembled WGS sequence"/>
</dbReference>
<dbReference type="AlphaFoldDB" id="A0A4Y2SN97"/>
<dbReference type="EMBL" id="BGPR01022980">
    <property type="protein sequence ID" value="GBN89792.1"/>
    <property type="molecule type" value="Genomic_DNA"/>
</dbReference>
<name>A0A4Y2SN97_ARAVE</name>
<evidence type="ECO:0000313" key="1">
    <source>
        <dbReference type="EMBL" id="GBN89792.1"/>
    </source>
</evidence>
<sequence length="82" mass="8948">MQPGPISNLPLYTTPNPIVNETGQNWRGVERTVGYPTLSQYPSLHLDCRAIKAVRVGTCVREGTCGARFIEEIEGDGDKGSE</sequence>
<comment type="caution">
    <text evidence="1">The sequence shown here is derived from an EMBL/GenBank/DDBJ whole genome shotgun (WGS) entry which is preliminary data.</text>
</comment>
<protein>
    <submittedName>
        <fullName evidence="1">Uncharacterized protein</fullName>
    </submittedName>
</protein>
<keyword evidence="2" id="KW-1185">Reference proteome</keyword>
<accession>A0A4Y2SN97</accession>
<organism evidence="1 2">
    <name type="scientific">Araneus ventricosus</name>
    <name type="common">Orbweaver spider</name>
    <name type="synonym">Epeira ventricosa</name>
    <dbReference type="NCBI Taxonomy" id="182803"/>
    <lineage>
        <taxon>Eukaryota</taxon>
        <taxon>Metazoa</taxon>
        <taxon>Ecdysozoa</taxon>
        <taxon>Arthropoda</taxon>
        <taxon>Chelicerata</taxon>
        <taxon>Arachnida</taxon>
        <taxon>Araneae</taxon>
        <taxon>Araneomorphae</taxon>
        <taxon>Entelegynae</taxon>
        <taxon>Araneoidea</taxon>
        <taxon>Araneidae</taxon>
        <taxon>Araneus</taxon>
    </lineage>
</organism>
<reference evidence="1 2" key="1">
    <citation type="journal article" date="2019" name="Sci. Rep.">
        <title>Orb-weaving spider Araneus ventricosus genome elucidates the spidroin gene catalogue.</title>
        <authorList>
            <person name="Kono N."/>
            <person name="Nakamura H."/>
            <person name="Ohtoshi R."/>
            <person name="Moran D.A.P."/>
            <person name="Shinohara A."/>
            <person name="Yoshida Y."/>
            <person name="Fujiwara M."/>
            <person name="Mori M."/>
            <person name="Tomita M."/>
            <person name="Arakawa K."/>
        </authorList>
    </citation>
    <scope>NUCLEOTIDE SEQUENCE [LARGE SCALE GENOMIC DNA]</scope>
</reference>
<proteinExistence type="predicted"/>
<evidence type="ECO:0000313" key="2">
    <source>
        <dbReference type="Proteomes" id="UP000499080"/>
    </source>
</evidence>